<dbReference type="STRING" id="1314790.A0A1Y1Y221"/>
<evidence type="ECO:0000313" key="6">
    <source>
        <dbReference type="Proteomes" id="UP000193498"/>
    </source>
</evidence>
<feature type="domain" description="NAD(P)-binding" evidence="4">
    <location>
        <begin position="92"/>
        <end position="396"/>
    </location>
</feature>
<dbReference type="Gene3D" id="3.40.50.720">
    <property type="entry name" value="NAD(P)-binding Rossmann-like Domain"/>
    <property type="match status" value="1"/>
</dbReference>
<comment type="cofactor">
    <cofactor evidence="1">
        <name>NAD(+)</name>
        <dbReference type="ChEBI" id="CHEBI:57540"/>
    </cofactor>
</comment>
<evidence type="ECO:0000256" key="3">
    <source>
        <dbReference type="ARBA" id="ARBA00023239"/>
    </source>
</evidence>
<dbReference type="InterPro" id="IPR036291">
    <property type="entry name" value="NAD(P)-bd_dom_sf"/>
</dbReference>
<organism evidence="5 6">
    <name type="scientific">Basidiobolus meristosporus CBS 931.73</name>
    <dbReference type="NCBI Taxonomy" id="1314790"/>
    <lineage>
        <taxon>Eukaryota</taxon>
        <taxon>Fungi</taxon>
        <taxon>Fungi incertae sedis</taxon>
        <taxon>Zoopagomycota</taxon>
        <taxon>Entomophthoromycotina</taxon>
        <taxon>Basidiobolomycetes</taxon>
        <taxon>Basidiobolales</taxon>
        <taxon>Basidiobolaceae</taxon>
        <taxon>Basidiobolus</taxon>
    </lineage>
</organism>
<dbReference type="FunFam" id="3.40.50.720:FF:000304">
    <property type="entry name" value="UDP-glucose 4,6-dehydratase"/>
    <property type="match status" value="1"/>
</dbReference>
<reference evidence="5 6" key="1">
    <citation type="submission" date="2016-07" db="EMBL/GenBank/DDBJ databases">
        <title>Pervasive Adenine N6-methylation of Active Genes in Fungi.</title>
        <authorList>
            <consortium name="DOE Joint Genome Institute"/>
            <person name="Mondo S.J."/>
            <person name="Dannebaum R.O."/>
            <person name="Kuo R.C."/>
            <person name="Labutti K."/>
            <person name="Haridas S."/>
            <person name="Kuo A."/>
            <person name="Salamov A."/>
            <person name="Ahrendt S.R."/>
            <person name="Lipzen A."/>
            <person name="Sullivan W."/>
            <person name="Andreopoulos W.B."/>
            <person name="Clum A."/>
            <person name="Lindquist E."/>
            <person name="Daum C."/>
            <person name="Ramamoorthy G.K."/>
            <person name="Gryganskyi A."/>
            <person name="Culley D."/>
            <person name="Magnuson J.K."/>
            <person name="James T.Y."/>
            <person name="O'Malley M.A."/>
            <person name="Stajich J.E."/>
            <person name="Spatafora J.W."/>
            <person name="Visel A."/>
            <person name="Grigoriev I.V."/>
        </authorList>
    </citation>
    <scope>NUCLEOTIDE SEQUENCE [LARGE SCALE GENOMIC DNA]</scope>
    <source>
        <strain evidence="5 6">CBS 931.73</strain>
    </source>
</reference>
<dbReference type="CDD" id="cd05246">
    <property type="entry name" value="dTDP_GD_SDR_e"/>
    <property type="match status" value="1"/>
</dbReference>
<dbReference type="AlphaFoldDB" id="A0A1Y1Y221"/>
<dbReference type="InterPro" id="IPR016040">
    <property type="entry name" value="NAD(P)-bd_dom"/>
</dbReference>
<proteinExistence type="predicted"/>
<dbReference type="EMBL" id="MCFE01000296">
    <property type="protein sequence ID" value="ORX92009.1"/>
    <property type="molecule type" value="Genomic_DNA"/>
</dbReference>
<dbReference type="PANTHER" id="PTHR43000">
    <property type="entry name" value="DTDP-D-GLUCOSE 4,6-DEHYDRATASE-RELATED"/>
    <property type="match status" value="1"/>
</dbReference>
<dbReference type="InterPro" id="IPR005888">
    <property type="entry name" value="dTDP_Gluc_deHydtase"/>
</dbReference>
<protein>
    <submittedName>
        <fullName evidence="5">NAD(P)-binding protein</fullName>
    </submittedName>
</protein>
<dbReference type="Gene3D" id="3.90.25.10">
    <property type="entry name" value="UDP-galactose 4-epimerase, domain 1"/>
    <property type="match status" value="1"/>
</dbReference>
<evidence type="ECO:0000313" key="5">
    <source>
        <dbReference type="EMBL" id="ORX92009.1"/>
    </source>
</evidence>
<evidence type="ECO:0000259" key="4">
    <source>
        <dbReference type="Pfam" id="PF16363"/>
    </source>
</evidence>
<keyword evidence="6" id="KW-1185">Reference proteome</keyword>
<dbReference type="FunCoup" id="A0A1Y1Y221">
    <property type="interactions" value="223"/>
</dbReference>
<dbReference type="InParanoid" id="A0A1Y1Y221"/>
<comment type="caution">
    <text evidence="5">The sequence shown here is derived from an EMBL/GenBank/DDBJ whole genome shotgun (WGS) entry which is preliminary data.</text>
</comment>
<evidence type="ECO:0000256" key="1">
    <source>
        <dbReference type="ARBA" id="ARBA00001911"/>
    </source>
</evidence>
<accession>A0A1Y1Y221</accession>
<dbReference type="Proteomes" id="UP000193498">
    <property type="component" value="Unassembled WGS sequence"/>
</dbReference>
<dbReference type="SUPFAM" id="SSF51735">
    <property type="entry name" value="NAD(P)-binding Rossmann-fold domains"/>
    <property type="match status" value="1"/>
</dbReference>
<name>A0A1Y1Y221_9FUNG</name>
<evidence type="ECO:0000256" key="2">
    <source>
        <dbReference type="ARBA" id="ARBA00023027"/>
    </source>
</evidence>
<keyword evidence="3" id="KW-0456">Lyase</keyword>
<dbReference type="OrthoDB" id="331544at2759"/>
<gene>
    <name evidence="5" type="ORF">K493DRAFT_409022</name>
</gene>
<dbReference type="Pfam" id="PF16363">
    <property type="entry name" value="GDP_Man_Dehyd"/>
    <property type="match status" value="1"/>
</dbReference>
<dbReference type="GO" id="GO:0008460">
    <property type="term" value="F:dTDP-glucose 4,6-dehydratase activity"/>
    <property type="evidence" value="ECO:0007669"/>
    <property type="project" value="InterPro"/>
</dbReference>
<dbReference type="GO" id="GO:0009225">
    <property type="term" value="P:nucleotide-sugar metabolic process"/>
    <property type="evidence" value="ECO:0007669"/>
    <property type="project" value="InterPro"/>
</dbReference>
<keyword evidence="2" id="KW-0520">NAD</keyword>
<sequence>MLESPNGSKDGVLKYVQPTLIQEAPAVACKCKSTQKRVTLSRSFSEATLRNLKEEFPADFASPLAGEGFPPFDRYDLGQRVTNPVQTPRNILITGGAGFIGSYVTRKLVLLYPEYYIVNVDLLDYCGSLKSLELIENAPNYTFVRGDITSSDFMNFILREKNIDTIIHLAAQTHVDNSFGDSFEFTKNNVMGTHVLLEAAKVNNIQRFIHVSTDEVYGEVSRSSPDCHEESILAPSNPYSATKAAAECLVKAYHKSFGLPTIITRSNNVYGPYQYPEKICSKFICSLVNKKKCFIHGDGSNSRRYLYAADVADALDLIAHNGEIGEVYNIGSQFEITNLKLAYKLIEQFHPQEPPQEYLEFVQDRAFNDRRYAVDSSKLEKLGWNPRTPFDFGLEKTIAWYREHGNTWWGDISCALVPHPLKKIPDALIH</sequence>